<gene>
    <name evidence="4" type="ORF">GOB81_01540</name>
</gene>
<dbReference type="InterPro" id="IPR032623">
    <property type="entry name" value="FecR_N"/>
</dbReference>
<sequence length="335" mass="36263">MKTSRTQEGGNVMREAAAWKIRLHEDPHNDVLKTRFEEWRALDTRHDRAWHRIERAWNVTGELSATATLPASPPVLSLRPPAPPRQTFWRNPFRLAACAMVPALACAIAFAAPDLLIRLQADYYTKTGETRTVALPDGSSVILAARSAIALHYSGKERGITLLAGEAFFTVLHDEKRGFSVQAASVTTSDIGTAFDIRMAGPHVAVAVREGVVSVSRRDNSSVGLHLTAGQQWTLNQQNGQTERTDIDAETVGSWSSGHLELSGLTLSEAVEELGRYYPGIVLTHGLEGDKTPMGGVYDLHHPKEALAAICALHGGRLISLPAGFVLAVAGQSHS</sequence>
<feature type="transmembrane region" description="Helical" evidence="1">
    <location>
        <begin position="93"/>
        <end position="112"/>
    </location>
</feature>
<name>A0ABX0JXN6_9PROT</name>
<feature type="domain" description="FecR N-terminal" evidence="3">
    <location>
        <begin position="14"/>
        <end position="55"/>
    </location>
</feature>
<evidence type="ECO:0000313" key="5">
    <source>
        <dbReference type="Proteomes" id="UP000631653"/>
    </source>
</evidence>
<dbReference type="PANTHER" id="PTHR30273:SF2">
    <property type="entry name" value="PROTEIN FECR"/>
    <property type="match status" value="1"/>
</dbReference>
<evidence type="ECO:0000259" key="3">
    <source>
        <dbReference type="Pfam" id="PF16220"/>
    </source>
</evidence>
<dbReference type="PIRSF" id="PIRSF018266">
    <property type="entry name" value="FecR"/>
    <property type="match status" value="1"/>
</dbReference>
<dbReference type="Pfam" id="PF04773">
    <property type="entry name" value="FecR"/>
    <property type="match status" value="1"/>
</dbReference>
<proteinExistence type="predicted"/>
<comment type="caution">
    <text evidence="4">The sequence shown here is derived from an EMBL/GenBank/DDBJ whole genome shotgun (WGS) entry which is preliminary data.</text>
</comment>
<feature type="domain" description="FecR protein" evidence="2">
    <location>
        <begin position="122"/>
        <end position="213"/>
    </location>
</feature>
<evidence type="ECO:0000259" key="2">
    <source>
        <dbReference type="Pfam" id="PF04773"/>
    </source>
</evidence>
<reference evidence="4 5" key="1">
    <citation type="journal article" date="2020" name="Int. J. Syst. Evol. Microbiol.">
        <title>Novel acetic acid bacteria from cider fermentations: Acetobacter conturbans sp. nov. and Acetobacter fallax sp. nov.</title>
        <authorList>
            <person name="Sombolestani A.S."/>
            <person name="Cleenwerck I."/>
            <person name="Cnockaert M."/>
            <person name="Borremans W."/>
            <person name="Wieme A.D."/>
            <person name="De Vuyst L."/>
            <person name="Vandamme P."/>
        </authorList>
    </citation>
    <scope>NUCLEOTIDE SEQUENCE [LARGE SCALE GENOMIC DNA]</scope>
    <source>
        <strain evidence="4 5">LMG 1627</strain>
    </source>
</reference>
<dbReference type="EMBL" id="WOSY01000001">
    <property type="protein sequence ID" value="NHN87321.1"/>
    <property type="molecule type" value="Genomic_DNA"/>
</dbReference>
<evidence type="ECO:0000256" key="1">
    <source>
        <dbReference type="SAM" id="Phobius"/>
    </source>
</evidence>
<keyword evidence="5" id="KW-1185">Reference proteome</keyword>
<dbReference type="InterPro" id="IPR012373">
    <property type="entry name" value="Ferrdict_sens_TM"/>
</dbReference>
<protein>
    <submittedName>
        <fullName evidence="4">DUF4880 domain-containing protein</fullName>
    </submittedName>
</protein>
<keyword evidence="1" id="KW-0812">Transmembrane</keyword>
<dbReference type="Proteomes" id="UP000631653">
    <property type="component" value="Unassembled WGS sequence"/>
</dbReference>
<organism evidence="4 5">
    <name type="scientific">Acetobacter conturbans</name>
    <dbReference type="NCBI Taxonomy" id="1737472"/>
    <lineage>
        <taxon>Bacteria</taxon>
        <taxon>Pseudomonadati</taxon>
        <taxon>Pseudomonadota</taxon>
        <taxon>Alphaproteobacteria</taxon>
        <taxon>Acetobacterales</taxon>
        <taxon>Acetobacteraceae</taxon>
        <taxon>Acetobacter</taxon>
    </lineage>
</organism>
<dbReference type="Gene3D" id="2.60.120.1440">
    <property type="match status" value="1"/>
</dbReference>
<evidence type="ECO:0000313" key="4">
    <source>
        <dbReference type="EMBL" id="NHN87321.1"/>
    </source>
</evidence>
<keyword evidence="1" id="KW-0472">Membrane</keyword>
<accession>A0ABX0JXN6</accession>
<keyword evidence="1" id="KW-1133">Transmembrane helix</keyword>
<dbReference type="InterPro" id="IPR006860">
    <property type="entry name" value="FecR"/>
</dbReference>
<dbReference type="RefSeq" id="WP_173568602.1">
    <property type="nucleotide sequence ID" value="NZ_WOSY01000001.1"/>
</dbReference>
<dbReference type="PANTHER" id="PTHR30273">
    <property type="entry name" value="PERIPLASMIC SIGNAL SENSOR AND SIGMA FACTOR ACTIVATOR FECR-RELATED"/>
    <property type="match status" value="1"/>
</dbReference>
<dbReference type="Pfam" id="PF16220">
    <property type="entry name" value="DUF4880"/>
    <property type="match status" value="1"/>
</dbReference>